<proteinExistence type="predicted"/>
<keyword evidence="2" id="KW-0677">Repeat</keyword>
<feature type="domain" description="CBM10" evidence="4">
    <location>
        <begin position="681"/>
        <end position="722"/>
    </location>
</feature>
<dbReference type="Pfam" id="PF02013">
    <property type="entry name" value="CBM_10"/>
    <property type="match status" value="1"/>
</dbReference>
<gene>
    <name evidence="5" type="ORF">LY90DRAFT_398700</name>
</gene>
<evidence type="ECO:0000256" key="3">
    <source>
        <dbReference type="ARBA" id="ARBA00022801"/>
    </source>
</evidence>
<dbReference type="GO" id="GO:0016787">
    <property type="term" value="F:hydrolase activity"/>
    <property type="evidence" value="ECO:0007669"/>
    <property type="project" value="UniProtKB-KW"/>
</dbReference>
<dbReference type="Pfam" id="PF25115">
    <property type="entry name" value="Agd3_CE"/>
    <property type="match status" value="1"/>
</dbReference>
<dbReference type="EMBL" id="MCOG01000015">
    <property type="protein sequence ID" value="ORY79172.1"/>
    <property type="molecule type" value="Genomic_DNA"/>
</dbReference>
<dbReference type="PANTHER" id="PTHR31002">
    <property type="entry name" value="SERIPAUPERIN"/>
    <property type="match status" value="1"/>
</dbReference>
<dbReference type="InterPro" id="IPR050788">
    <property type="entry name" value="Yeast_SRP1/TIP1_CWP"/>
</dbReference>
<evidence type="ECO:0000313" key="6">
    <source>
        <dbReference type="Proteomes" id="UP000193920"/>
    </source>
</evidence>
<reference evidence="5 6" key="1">
    <citation type="submission" date="2016-08" db="EMBL/GenBank/DDBJ databases">
        <title>A Parts List for Fungal Cellulosomes Revealed by Comparative Genomics.</title>
        <authorList>
            <consortium name="DOE Joint Genome Institute"/>
            <person name="Haitjema C.H."/>
            <person name="Gilmore S.P."/>
            <person name="Henske J.K."/>
            <person name="Solomon K.V."/>
            <person name="De Groot R."/>
            <person name="Kuo A."/>
            <person name="Mondo S.J."/>
            <person name="Salamov A.A."/>
            <person name="Labutti K."/>
            <person name="Zhao Z."/>
            <person name="Chiniquy J."/>
            <person name="Barry K."/>
            <person name="Brewer H.M."/>
            <person name="Purvine S.O."/>
            <person name="Wright A.T."/>
            <person name="Boxma B."/>
            <person name="Van Alen T."/>
            <person name="Hackstein J.H."/>
            <person name="Baker S.E."/>
            <person name="Grigoriev I.V."/>
            <person name="O'Malley M.A."/>
        </authorList>
    </citation>
    <scope>NUCLEOTIDE SEQUENCE [LARGE SCALE GENOMIC DNA]</scope>
    <source>
        <strain evidence="5 6">G1</strain>
    </source>
</reference>
<evidence type="ECO:0000256" key="2">
    <source>
        <dbReference type="ARBA" id="ARBA00022737"/>
    </source>
</evidence>
<dbReference type="SUPFAM" id="SSF64571">
    <property type="entry name" value="Cellulose docking domain, dockering"/>
    <property type="match status" value="1"/>
</dbReference>
<dbReference type="Gene3D" id="3.90.1220.10">
    <property type="entry name" value="Cellulose docking domain, dockering"/>
    <property type="match status" value="2"/>
</dbReference>
<evidence type="ECO:0000313" key="5">
    <source>
        <dbReference type="EMBL" id="ORY79172.1"/>
    </source>
</evidence>
<dbReference type="STRING" id="1754190.A0A1Y2F5K4"/>
<dbReference type="InterPro" id="IPR009034">
    <property type="entry name" value="Dockerin_dom_fun_sf"/>
</dbReference>
<dbReference type="Pfam" id="PF25116">
    <property type="entry name" value="CBM87_Agd3"/>
    <property type="match status" value="1"/>
</dbReference>
<dbReference type="Proteomes" id="UP000193920">
    <property type="component" value="Unassembled WGS sequence"/>
</dbReference>
<evidence type="ECO:0000256" key="1">
    <source>
        <dbReference type="ARBA" id="ARBA00022729"/>
    </source>
</evidence>
<dbReference type="PANTHER" id="PTHR31002:SF34">
    <property type="entry name" value="CELL WALL PROTEIN CWP1-RELATED"/>
    <property type="match status" value="1"/>
</dbReference>
<dbReference type="GO" id="GO:0031505">
    <property type="term" value="P:fungal-type cell wall organization"/>
    <property type="evidence" value="ECO:0007669"/>
    <property type="project" value="TreeGrafter"/>
</dbReference>
<keyword evidence="1" id="KW-0732">Signal</keyword>
<dbReference type="GO" id="GO:0005199">
    <property type="term" value="F:structural constituent of cell wall"/>
    <property type="evidence" value="ECO:0007669"/>
    <property type="project" value="TreeGrafter"/>
</dbReference>
<evidence type="ECO:0000259" key="4">
    <source>
        <dbReference type="PROSITE" id="PS51763"/>
    </source>
</evidence>
<dbReference type="GO" id="GO:0009277">
    <property type="term" value="C:fungal-type cell wall"/>
    <property type="evidence" value="ECO:0007669"/>
    <property type="project" value="TreeGrafter"/>
</dbReference>
<sequence>MKLLVISTSKPSSIIKTLQSYSIEYDYLEYNYKNPLKGDLPLYDDDKQPKYYGVVLGNGALSVYFEDKDQWGSILSASQWDYLKDYQKKFGVRVVALDDNPEYQYGTAIFDPSIWGVSSVQKMKVADNDVAKSIYAEAGVKTTAELDTTGLYHVPVKIINENAIPVITFQPNEEVKEESVAAVYFKDQDGCERLTFYISFGDWSINSVMLNHLWLTWVTRSLYAGERHVTFTPHIDDVFISTGRINFETKELESATNSYRSTVEDFEDLKKWQDKIVDELPEGSLIRCELAFNGNGILSVIDPVGSLKVDGERYCDLEYIKTPGKGVDRWPEQNWTLPYDNEFLRNDSLFEYFEKEENSKNFFWSSHTFTHENLDEATISDVDNEIRNNIEMAQRLGIYGKSYWSGKSIITPQISGLRNADAISVLKKYGIESGTGDLSRPTLINQENPYLPFITTKESSNYEGFPIIPRSPTEVYYSSSNTEEDTFIYNLMYSEEIGESTWDDIIKREVNRAVTLLMNLRNEAHQFHQINIRSRDNDEDGNKSILEIWCTAVLRKYASLVNWPVESLKLDDQAAMYVERYNRIKYCDVSKSLVFDGDYITAVKVTPNKIEKDCKIPITLPNKASKDKNESKITYERRGKDRVVAWISFEKGDSESKTIKLNPPLAWANNAAAAEETPEENCWSESLGYRCCKDDESIVEYIDEDGWWGVTNDEKPDWCGIIKNEKCWAENFGLPCCETETSKLDFIHDNGVIGYEEKYENDESRPAGGWCGIKSAVNRVNNNALDLFREQLEL</sequence>
<dbReference type="InterPro" id="IPR002883">
    <property type="entry name" value="CBM10/Dockerin_dom"/>
</dbReference>
<name>A0A1Y2F5K4_9FUNG</name>
<dbReference type="GO" id="GO:0000324">
    <property type="term" value="C:fungal-type vacuole"/>
    <property type="evidence" value="ECO:0007669"/>
    <property type="project" value="TreeGrafter"/>
</dbReference>
<dbReference type="AlphaFoldDB" id="A0A1Y2F5K4"/>
<comment type="caution">
    <text evidence="5">The sequence shown here is derived from an EMBL/GenBank/DDBJ whole genome shotgun (WGS) entry which is preliminary data.</text>
</comment>
<organism evidence="5 6">
    <name type="scientific">Neocallimastix californiae</name>
    <dbReference type="NCBI Taxonomy" id="1754190"/>
    <lineage>
        <taxon>Eukaryota</taxon>
        <taxon>Fungi</taxon>
        <taxon>Fungi incertae sedis</taxon>
        <taxon>Chytridiomycota</taxon>
        <taxon>Chytridiomycota incertae sedis</taxon>
        <taxon>Neocallimastigomycetes</taxon>
        <taxon>Neocallimastigales</taxon>
        <taxon>Neocallimastigaceae</taxon>
        <taxon>Neocallimastix</taxon>
    </lineage>
</organism>
<accession>A0A1Y2F5K4</accession>
<keyword evidence="3" id="KW-0378">Hydrolase</keyword>
<dbReference type="InterPro" id="IPR056827">
    <property type="entry name" value="CBM87_Agd3"/>
</dbReference>
<protein>
    <recommendedName>
        <fullName evidence="4">CBM10 domain-containing protein</fullName>
    </recommendedName>
</protein>
<dbReference type="InterPro" id="IPR056826">
    <property type="entry name" value="Agd3_CE"/>
</dbReference>
<dbReference type="OrthoDB" id="5151256at2759"/>
<dbReference type="PROSITE" id="PS51763">
    <property type="entry name" value="CBM10"/>
    <property type="match status" value="1"/>
</dbReference>
<keyword evidence="6" id="KW-1185">Reference proteome</keyword>